<dbReference type="PROSITE" id="PS50172">
    <property type="entry name" value="BRCT"/>
    <property type="match status" value="1"/>
</dbReference>
<dbReference type="SUPFAM" id="SSF52113">
    <property type="entry name" value="BRCT domain"/>
    <property type="match status" value="1"/>
</dbReference>
<keyword evidence="4" id="KW-1185">Reference proteome</keyword>
<feature type="region of interest" description="Disordered" evidence="1">
    <location>
        <begin position="1090"/>
        <end position="1126"/>
    </location>
</feature>
<feature type="region of interest" description="Disordered" evidence="1">
    <location>
        <begin position="1"/>
        <end position="26"/>
    </location>
</feature>
<evidence type="ECO:0000256" key="1">
    <source>
        <dbReference type="SAM" id="MobiDB-lite"/>
    </source>
</evidence>
<evidence type="ECO:0000313" key="4">
    <source>
        <dbReference type="Proteomes" id="UP000799539"/>
    </source>
</evidence>
<feature type="region of interest" description="Disordered" evidence="1">
    <location>
        <begin position="914"/>
        <end position="943"/>
    </location>
</feature>
<gene>
    <name evidence="3" type="ORF">CERZMDRAFT_100619</name>
</gene>
<feature type="compositionally biased region" description="Polar residues" evidence="1">
    <location>
        <begin position="841"/>
        <end position="854"/>
    </location>
</feature>
<protein>
    <recommendedName>
        <fullName evidence="2">BRCT domain-containing protein</fullName>
    </recommendedName>
</protein>
<name>A0A6A6F7Q3_9PEZI</name>
<feature type="compositionally biased region" description="Basic and acidic residues" evidence="1">
    <location>
        <begin position="597"/>
        <end position="606"/>
    </location>
</feature>
<dbReference type="CDD" id="cd17716">
    <property type="entry name" value="BRCT_microcephalin_rpt1"/>
    <property type="match status" value="1"/>
</dbReference>
<reference evidence="3" key="1">
    <citation type="journal article" date="2020" name="Stud. Mycol.">
        <title>101 Dothideomycetes genomes: a test case for predicting lifestyles and emergence of pathogens.</title>
        <authorList>
            <person name="Haridas S."/>
            <person name="Albert R."/>
            <person name="Binder M."/>
            <person name="Bloem J."/>
            <person name="Labutti K."/>
            <person name="Salamov A."/>
            <person name="Andreopoulos B."/>
            <person name="Baker S."/>
            <person name="Barry K."/>
            <person name="Bills G."/>
            <person name="Bluhm B."/>
            <person name="Cannon C."/>
            <person name="Castanera R."/>
            <person name="Culley D."/>
            <person name="Daum C."/>
            <person name="Ezra D."/>
            <person name="Gonzalez J."/>
            <person name="Henrissat B."/>
            <person name="Kuo A."/>
            <person name="Liang C."/>
            <person name="Lipzen A."/>
            <person name="Lutzoni F."/>
            <person name="Magnuson J."/>
            <person name="Mondo S."/>
            <person name="Nolan M."/>
            <person name="Ohm R."/>
            <person name="Pangilinan J."/>
            <person name="Park H.-J."/>
            <person name="Ramirez L."/>
            <person name="Alfaro M."/>
            <person name="Sun H."/>
            <person name="Tritt A."/>
            <person name="Yoshinaga Y."/>
            <person name="Zwiers L.-H."/>
            <person name="Turgeon B."/>
            <person name="Goodwin S."/>
            <person name="Spatafora J."/>
            <person name="Crous P."/>
            <person name="Grigoriev I."/>
        </authorList>
    </citation>
    <scope>NUCLEOTIDE SEQUENCE</scope>
    <source>
        <strain evidence="3">SCOH1-5</strain>
    </source>
</reference>
<dbReference type="InterPro" id="IPR001357">
    <property type="entry name" value="BRCT_dom"/>
</dbReference>
<organism evidence="3 4">
    <name type="scientific">Cercospora zeae-maydis SCOH1-5</name>
    <dbReference type="NCBI Taxonomy" id="717836"/>
    <lineage>
        <taxon>Eukaryota</taxon>
        <taxon>Fungi</taxon>
        <taxon>Dikarya</taxon>
        <taxon>Ascomycota</taxon>
        <taxon>Pezizomycotina</taxon>
        <taxon>Dothideomycetes</taxon>
        <taxon>Dothideomycetidae</taxon>
        <taxon>Mycosphaerellales</taxon>
        <taxon>Mycosphaerellaceae</taxon>
        <taxon>Cercospora</taxon>
    </lineage>
</organism>
<dbReference type="Proteomes" id="UP000799539">
    <property type="component" value="Unassembled WGS sequence"/>
</dbReference>
<feature type="compositionally biased region" description="Polar residues" evidence="1">
    <location>
        <begin position="1"/>
        <end position="20"/>
    </location>
</feature>
<dbReference type="OrthoDB" id="2384350at2759"/>
<evidence type="ECO:0000259" key="2">
    <source>
        <dbReference type="PROSITE" id="PS50172"/>
    </source>
</evidence>
<feature type="compositionally biased region" description="Acidic residues" evidence="1">
    <location>
        <begin position="1143"/>
        <end position="1153"/>
    </location>
</feature>
<dbReference type="EMBL" id="ML992687">
    <property type="protein sequence ID" value="KAF2209420.1"/>
    <property type="molecule type" value="Genomic_DNA"/>
</dbReference>
<feature type="region of interest" description="Disordered" evidence="1">
    <location>
        <begin position="592"/>
        <end position="612"/>
    </location>
</feature>
<dbReference type="Gene3D" id="3.40.50.10190">
    <property type="entry name" value="BRCT domain"/>
    <property type="match status" value="1"/>
</dbReference>
<dbReference type="InterPro" id="IPR036420">
    <property type="entry name" value="BRCT_dom_sf"/>
</dbReference>
<sequence length="1200" mass="130513">MVSTRGGARTSTGDAATTLNKRPARKLATATVKLLACQTTRARKAVPRTSSADHHEEDEIDELAAPAPPSVKATRRGRPAAVASDKPADKSDTKQTTKPGATTNTTAKKATLSAATRTSKVGRSERQTVKYTQSHAVPELKGAQSRATRPTRATAGKEKAAPLSPRKITQVLKAKVGATNFHGKKPAGPPGPAARVRSIPEKRNVSDENANALGPSSSIDDEGRPSRAPKRRKVRADVAADDVDADPRSTKATPSPDSIPPLVDAAGVLLRDFGPMKAEDDLCAPNTPMKRSDLQYYTNYHATEATPVARVDVPFKTPIRRFKVLGTLQGTPQTQRPYYKPKVSLSEVGPMTVARARDIAIASPRLQPLPCLPPGRISEFMQHQLELPRQCTNGHRPERENSHMSLLVGASTRYATLQHEQDSTSAAESLSAPEMDDIDPDEATYNEHSISQHNVYLPMELSMTIAASGSPSAITCPSSSVDDENFVDQPEINDWENVPESVTTPFGYDDDLTLPKAPPQPEPAERLINPSDSRSGVGDKSDATSMTRPAVLRSAEVRTVCTTNLPELRQIGVSTCDSPEQAANMSNSLEAASITPPREEVCKPDTDAVLPRNPRIEEDSEDDATFDGHQTFVCDEADKSWAVATTPLKIVTAEAVEEEDAKMEGDITLMIEEPACSSDSNHSPIRLVTAEEVLDEDQDAVEGEITLLLEEPRYPGMITCSPIEFVTMEDIPDNRDTIEGDVTLAISSPLPQQLANAASVKESGKREDTCLEQEDDDISWSVETMRSFRRAPPIQERTAEQVPTDDNVTEKSLGLPTELNDDDLDNSSTNSPSPDPYHPSQIGNEPLSQGTPSVLTYQNSHEHLPAEAPSRRVAADAYSWKRRSLHGKAAMDQTMAATPTRALSSRQMLSEDAEAVNSAAVGDNSRTPARQFSGKRPATAQKPVSLRKIALQATSTPMKRTFKASGDTPGDVTMTPHPSAPLRGVVALVDVYTHDGACVSQSFAMLLRRLGAKTTKTFSDSVTHVVFKEGNPRLIQALTTYNMKAAKEVAGKEIYCVNSRWVNDCNAHGRRVPECDEGYIFEVDEYTRSTRRRRKSMEPTSLLKTNGGDIIRDRRTPSGRLSNRRVGMKNMLDRAGHLSTIDTGDEENSEDSQEPATPTYLKEPNSLIQHTMPAKRVHMLNLGAKADTQRRLTFADGLSL</sequence>
<accession>A0A6A6F7Q3</accession>
<feature type="region of interest" description="Disordered" evidence="1">
    <location>
        <begin position="755"/>
        <end position="854"/>
    </location>
</feature>
<feature type="compositionally biased region" description="Low complexity" evidence="1">
    <location>
        <begin position="96"/>
        <end position="119"/>
    </location>
</feature>
<feature type="compositionally biased region" description="Basic and acidic residues" evidence="1">
    <location>
        <begin position="86"/>
        <end position="95"/>
    </location>
</feature>
<feature type="region of interest" description="Disordered" evidence="1">
    <location>
        <begin position="506"/>
        <end position="545"/>
    </location>
</feature>
<feature type="region of interest" description="Disordered" evidence="1">
    <location>
        <begin position="39"/>
        <end position="262"/>
    </location>
</feature>
<evidence type="ECO:0000313" key="3">
    <source>
        <dbReference type="EMBL" id="KAF2209420.1"/>
    </source>
</evidence>
<dbReference type="AlphaFoldDB" id="A0A6A6F7Q3"/>
<proteinExistence type="predicted"/>
<feature type="domain" description="BRCT" evidence="2">
    <location>
        <begin position="977"/>
        <end position="1079"/>
    </location>
</feature>
<feature type="region of interest" description="Disordered" evidence="1">
    <location>
        <begin position="1139"/>
        <end position="1165"/>
    </location>
</feature>